<gene>
    <name evidence="1" type="ORF">Patl1_10455</name>
</gene>
<keyword evidence="2" id="KW-1185">Reference proteome</keyword>
<evidence type="ECO:0000313" key="2">
    <source>
        <dbReference type="Proteomes" id="UP001164250"/>
    </source>
</evidence>
<sequence length="151" mass="16544">MTALHMAPSQGYENIMEAIISCCPDCCEMVDDRPSFTMPGGYQNEEGPQQGTSVLIRNAAFQAFVITDAIAMMFFLSAVFAHFVASSVTYRLRAALISMVAMILAFIKSTYAVLAPSTGLAIATCTVCLSIFLSMFYLNYKMEKTMQEAKP</sequence>
<comment type="caution">
    <text evidence="1">The sequence shown here is derived from an EMBL/GenBank/DDBJ whole genome shotgun (WGS) entry which is preliminary data.</text>
</comment>
<evidence type="ECO:0000313" key="1">
    <source>
        <dbReference type="EMBL" id="KAJ0082341.1"/>
    </source>
</evidence>
<accession>A0ACC1A7D5</accession>
<dbReference type="EMBL" id="CM047908">
    <property type="protein sequence ID" value="KAJ0082341.1"/>
    <property type="molecule type" value="Genomic_DNA"/>
</dbReference>
<reference evidence="2" key="1">
    <citation type="journal article" date="2023" name="G3 (Bethesda)">
        <title>Genome assembly and association tests identify interacting loci associated with vigor, precocity, and sex in interspecific pistachio rootstocks.</title>
        <authorList>
            <person name="Palmer W."/>
            <person name="Jacygrad E."/>
            <person name="Sagayaradj S."/>
            <person name="Cavanaugh K."/>
            <person name="Han R."/>
            <person name="Bertier L."/>
            <person name="Beede B."/>
            <person name="Kafkas S."/>
            <person name="Golino D."/>
            <person name="Preece J."/>
            <person name="Michelmore R."/>
        </authorList>
    </citation>
    <scope>NUCLEOTIDE SEQUENCE [LARGE SCALE GENOMIC DNA]</scope>
</reference>
<proteinExistence type="predicted"/>
<organism evidence="1 2">
    <name type="scientific">Pistacia atlantica</name>
    <dbReference type="NCBI Taxonomy" id="434234"/>
    <lineage>
        <taxon>Eukaryota</taxon>
        <taxon>Viridiplantae</taxon>
        <taxon>Streptophyta</taxon>
        <taxon>Embryophyta</taxon>
        <taxon>Tracheophyta</taxon>
        <taxon>Spermatophyta</taxon>
        <taxon>Magnoliopsida</taxon>
        <taxon>eudicotyledons</taxon>
        <taxon>Gunneridae</taxon>
        <taxon>Pentapetalae</taxon>
        <taxon>rosids</taxon>
        <taxon>malvids</taxon>
        <taxon>Sapindales</taxon>
        <taxon>Anacardiaceae</taxon>
        <taxon>Pistacia</taxon>
    </lineage>
</organism>
<dbReference type="Proteomes" id="UP001164250">
    <property type="component" value="Chromosome 12"/>
</dbReference>
<protein>
    <submittedName>
        <fullName evidence="1">Uncharacterized protein</fullName>
    </submittedName>
</protein>
<name>A0ACC1A7D5_9ROSI</name>